<reference evidence="1" key="1">
    <citation type="submission" date="2019-08" db="EMBL/GenBank/DDBJ databases">
        <authorList>
            <person name="Kucharzyk K."/>
            <person name="Murdoch R.W."/>
            <person name="Higgins S."/>
            <person name="Loffler F."/>
        </authorList>
    </citation>
    <scope>NUCLEOTIDE SEQUENCE</scope>
</reference>
<gene>
    <name evidence="1" type="ORF">SDC9_139487</name>
</gene>
<protein>
    <submittedName>
        <fullName evidence="1">Uncharacterized protein</fullName>
    </submittedName>
</protein>
<organism evidence="1">
    <name type="scientific">bioreactor metagenome</name>
    <dbReference type="NCBI Taxonomy" id="1076179"/>
    <lineage>
        <taxon>unclassified sequences</taxon>
        <taxon>metagenomes</taxon>
        <taxon>ecological metagenomes</taxon>
    </lineage>
</organism>
<evidence type="ECO:0000313" key="1">
    <source>
        <dbReference type="EMBL" id="MPM92352.1"/>
    </source>
</evidence>
<sequence>MALYHVGIIHLVDMVSRKHEHIIGIVGVDKAYVLVYGICRTLIPRALVALFNIRRKYMHSSLRAVEIPRLSVSNIAVEFQRAILRQHSDRIYPGIRTVREREIYDAVLSSERHGGFRHPACQNIQPAPLASGQKHGHCLLFHIQPPHSHNNFNFFLFRSVGPAFSPSIFRFHGISRRPSAVS</sequence>
<name>A0A645DVH4_9ZZZZ</name>
<comment type="caution">
    <text evidence="1">The sequence shown here is derived from an EMBL/GenBank/DDBJ whole genome shotgun (WGS) entry which is preliminary data.</text>
</comment>
<accession>A0A645DVH4</accession>
<dbReference type="AlphaFoldDB" id="A0A645DVH4"/>
<proteinExistence type="predicted"/>
<dbReference type="EMBL" id="VSSQ01039301">
    <property type="protein sequence ID" value="MPM92352.1"/>
    <property type="molecule type" value="Genomic_DNA"/>
</dbReference>